<dbReference type="GO" id="GO:0005634">
    <property type="term" value="C:nucleus"/>
    <property type="evidence" value="ECO:0007669"/>
    <property type="project" value="TreeGrafter"/>
</dbReference>
<feature type="region of interest" description="Disordered" evidence="1">
    <location>
        <begin position="29"/>
        <end position="67"/>
    </location>
</feature>
<feature type="region of interest" description="Disordered" evidence="1">
    <location>
        <begin position="527"/>
        <end position="557"/>
    </location>
</feature>
<feature type="compositionally biased region" description="Low complexity" evidence="1">
    <location>
        <begin position="379"/>
        <end position="391"/>
    </location>
</feature>
<dbReference type="PANTHER" id="PTHR15615">
    <property type="match status" value="1"/>
</dbReference>
<dbReference type="AlphaFoldDB" id="A0AAD5YG51"/>
<keyword evidence="3" id="KW-1185">Reference proteome</keyword>
<evidence type="ECO:0000313" key="3">
    <source>
        <dbReference type="Proteomes" id="UP001212997"/>
    </source>
</evidence>
<reference evidence="2" key="1">
    <citation type="submission" date="2022-07" db="EMBL/GenBank/DDBJ databases">
        <title>Genome Sequence of Physisporinus lineatus.</title>
        <authorList>
            <person name="Buettner E."/>
        </authorList>
    </citation>
    <scope>NUCLEOTIDE SEQUENCE</scope>
    <source>
        <strain evidence="2">VT162</strain>
    </source>
</reference>
<proteinExistence type="predicted"/>
<feature type="compositionally biased region" description="Polar residues" evidence="1">
    <location>
        <begin position="29"/>
        <end position="42"/>
    </location>
</feature>
<dbReference type="PANTHER" id="PTHR15615:SF27">
    <property type="entry name" value="PHO85 CYCLIN CLG1"/>
    <property type="match status" value="1"/>
</dbReference>
<evidence type="ECO:0000256" key="1">
    <source>
        <dbReference type="SAM" id="MobiDB-lite"/>
    </source>
</evidence>
<dbReference type="InterPro" id="IPR036915">
    <property type="entry name" value="Cyclin-like_sf"/>
</dbReference>
<dbReference type="Proteomes" id="UP001212997">
    <property type="component" value="Unassembled WGS sequence"/>
</dbReference>
<comment type="caution">
    <text evidence="2">The sequence shown here is derived from an EMBL/GenBank/DDBJ whole genome shotgun (WGS) entry which is preliminary data.</text>
</comment>
<dbReference type="Gene3D" id="1.10.472.10">
    <property type="entry name" value="Cyclin-like"/>
    <property type="match status" value="1"/>
</dbReference>
<gene>
    <name evidence="2" type="ORF">NLI96_g6230</name>
</gene>
<evidence type="ECO:0008006" key="4">
    <source>
        <dbReference type="Google" id="ProtNLM"/>
    </source>
</evidence>
<dbReference type="Pfam" id="PF08613">
    <property type="entry name" value="Cyclin"/>
    <property type="match status" value="1"/>
</dbReference>
<dbReference type="GO" id="GO:0016538">
    <property type="term" value="F:cyclin-dependent protein serine/threonine kinase regulator activity"/>
    <property type="evidence" value="ECO:0007669"/>
    <property type="project" value="TreeGrafter"/>
</dbReference>
<dbReference type="SUPFAM" id="SSF47954">
    <property type="entry name" value="Cyclin-like"/>
    <property type="match status" value="1"/>
</dbReference>
<evidence type="ECO:0000313" key="2">
    <source>
        <dbReference type="EMBL" id="KAJ3483562.1"/>
    </source>
</evidence>
<dbReference type="GO" id="GO:0019901">
    <property type="term" value="F:protein kinase binding"/>
    <property type="evidence" value="ECO:0007669"/>
    <property type="project" value="InterPro"/>
</dbReference>
<protein>
    <recommendedName>
        <fullName evidence="4">Cyclin-like domain-containing protein</fullName>
    </recommendedName>
</protein>
<dbReference type="GO" id="GO:0000307">
    <property type="term" value="C:cyclin-dependent protein kinase holoenzyme complex"/>
    <property type="evidence" value="ECO:0007669"/>
    <property type="project" value="TreeGrafter"/>
</dbReference>
<dbReference type="CDD" id="cd20557">
    <property type="entry name" value="CYCLIN_ScPCL1-like"/>
    <property type="match status" value="1"/>
</dbReference>
<organism evidence="2 3">
    <name type="scientific">Meripilus lineatus</name>
    <dbReference type="NCBI Taxonomy" id="2056292"/>
    <lineage>
        <taxon>Eukaryota</taxon>
        <taxon>Fungi</taxon>
        <taxon>Dikarya</taxon>
        <taxon>Basidiomycota</taxon>
        <taxon>Agaricomycotina</taxon>
        <taxon>Agaricomycetes</taxon>
        <taxon>Polyporales</taxon>
        <taxon>Meripilaceae</taxon>
        <taxon>Meripilus</taxon>
    </lineage>
</organism>
<dbReference type="InterPro" id="IPR013922">
    <property type="entry name" value="Cyclin_PHO80-like"/>
</dbReference>
<name>A0AAD5YG51_9APHY</name>
<feature type="compositionally biased region" description="Pro residues" evidence="1">
    <location>
        <begin position="544"/>
        <end position="557"/>
    </location>
</feature>
<sequence length="652" mass="72877">MAIYTPPRTPASYPNNAMNSTLHTDYIPSSSWSTWRPSKPQTPLTPPHSAHTQRRLPPPPAVYQPQPTLPSIAQFDRQLTHIPPSSSNNISSVPQSSESHLVHLVTPPQEEVVHWYGHQPQKQPVSVIQEPQCPCDSLPDEMDDDDESLSPIAPTHRVSDWFSPSLRSSQHIAEKTCEMVCYLWFSTLCQTSSSAKRSRLLEQRSSLIPEPSPETATLQYAVAPAFITFMQKLLETTQVSQSVIVLSLHYIYRLKLRNRYTNGAAGSEYRVATAAIMLANKFVDDNTYTNKTWSEVSSIDLVDINRMEREFLLGIDFDLYVDKTTYESWLNLLTGLVMAKERDSKQWRRSRYGGRIPLKSRTGPVRQSRGVTRHHTSTRARSSSPTRSAAPYFSSPPKYASPPVQRVSEYATPSRPGAKRSASDAFSPTSDSFPGARPSKRSMGLTLEIPELVQTTTPSASSSESPLENLQSLARLTLHNSPAVQRDSPSVIGYPRTLAAAYRRDEQHSYSIPHHLYFYSLAGSPAEPDNGNRPRKGRLHYYQPPQPSLPPPRPQPSVPMMVQSARASPHDFHTHLPPATSLPHFSDGVWDRRQGQAPVTHAHTQHLSLPSPGHTVPAATFANAGPPGVQFYSNNCQPGYSPEYYWARDRRL</sequence>
<feature type="region of interest" description="Disordered" evidence="1">
    <location>
        <begin position="348"/>
        <end position="442"/>
    </location>
</feature>
<dbReference type="EMBL" id="JANAWD010000223">
    <property type="protein sequence ID" value="KAJ3483562.1"/>
    <property type="molecule type" value="Genomic_DNA"/>
</dbReference>
<accession>A0AAD5YG51</accession>